<organism evidence="1 2">
    <name type="scientific">Nephila pilipes</name>
    <name type="common">Giant wood spider</name>
    <name type="synonym">Nephila maculata</name>
    <dbReference type="NCBI Taxonomy" id="299642"/>
    <lineage>
        <taxon>Eukaryota</taxon>
        <taxon>Metazoa</taxon>
        <taxon>Ecdysozoa</taxon>
        <taxon>Arthropoda</taxon>
        <taxon>Chelicerata</taxon>
        <taxon>Arachnida</taxon>
        <taxon>Araneae</taxon>
        <taxon>Araneomorphae</taxon>
        <taxon>Entelegynae</taxon>
        <taxon>Araneoidea</taxon>
        <taxon>Nephilidae</taxon>
        <taxon>Nephila</taxon>
    </lineage>
</organism>
<dbReference type="Proteomes" id="UP000887013">
    <property type="component" value="Unassembled WGS sequence"/>
</dbReference>
<dbReference type="OrthoDB" id="6430189at2759"/>
<dbReference type="EMBL" id="BMAW01042593">
    <property type="protein sequence ID" value="GFS34980.1"/>
    <property type="molecule type" value="Genomic_DNA"/>
</dbReference>
<evidence type="ECO:0000313" key="2">
    <source>
        <dbReference type="Proteomes" id="UP000887013"/>
    </source>
</evidence>
<sequence length="111" mass="12820">MFLIWTKNNDLSQNDPPYEINFKTQKEKEAAVSLIQTDTLYRQEKVRKHRMSAKEGLELQAKKMLKVSNLPGDKVGDIVKLRIPDVDRARSDPRNLLAVILEVQNEGLFQL</sequence>
<accession>A0A8X6JJ09</accession>
<gene>
    <name evidence="1" type="ORF">NPIL_551591</name>
</gene>
<name>A0A8X6JJ09_NEPPI</name>
<dbReference type="AlphaFoldDB" id="A0A8X6JJ09"/>
<protein>
    <submittedName>
        <fullName evidence="1">Uncharacterized protein</fullName>
    </submittedName>
</protein>
<evidence type="ECO:0000313" key="1">
    <source>
        <dbReference type="EMBL" id="GFS34980.1"/>
    </source>
</evidence>
<proteinExistence type="predicted"/>
<reference evidence="1" key="1">
    <citation type="submission" date="2020-08" db="EMBL/GenBank/DDBJ databases">
        <title>Multicomponent nature underlies the extraordinary mechanical properties of spider dragline silk.</title>
        <authorList>
            <person name="Kono N."/>
            <person name="Nakamura H."/>
            <person name="Mori M."/>
            <person name="Yoshida Y."/>
            <person name="Ohtoshi R."/>
            <person name="Malay A.D."/>
            <person name="Moran D.A.P."/>
            <person name="Tomita M."/>
            <person name="Numata K."/>
            <person name="Arakawa K."/>
        </authorList>
    </citation>
    <scope>NUCLEOTIDE SEQUENCE</scope>
</reference>
<comment type="caution">
    <text evidence="1">The sequence shown here is derived from an EMBL/GenBank/DDBJ whole genome shotgun (WGS) entry which is preliminary data.</text>
</comment>
<keyword evidence="2" id="KW-1185">Reference proteome</keyword>